<gene>
    <name evidence="1" type="ORF">AURMO_01588</name>
</gene>
<dbReference type="Proteomes" id="UP000246894">
    <property type="component" value="Chromosome"/>
</dbReference>
<dbReference type="SUPFAM" id="SSF47598">
    <property type="entry name" value="Ribbon-helix-helix"/>
    <property type="match status" value="1"/>
</dbReference>
<dbReference type="OrthoDB" id="4426404at2"/>
<evidence type="ECO:0000313" key="1">
    <source>
        <dbReference type="EMBL" id="AWR22171.1"/>
    </source>
</evidence>
<dbReference type="RefSeq" id="WP_110234631.1">
    <property type="nucleotide sequence ID" value="NZ_CP023994.1"/>
</dbReference>
<keyword evidence="2" id="KW-1185">Reference proteome</keyword>
<organism evidence="1 2">
    <name type="scientific">Aurantimicrobium photophilum</name>
    <dbReference type="NCBI Taxonomy" id="1987356"/>
    <lineage>
        <taxon>Bacteria</taxon>
        <taxon>Bacillati</taxon>
        <taxon>Actinomycetota</taxon>
        <taxon>Actinomycetes</taxon>
        <taxon>Micrococcales</taxon>
        <taxon>Microbacteriaceae</taxon>
        <taxon>Aurantimicrobium</taxon>
    </lineage>
</organism>
<dbReference type="KEGG" id="aum:AURMO_01588"/>
<dbReference type="GO" id="GO:0006355">
    <property type="term" value="P:regulation of DNA-templated transcription"/>
    <property type="evidence" value="ECO:0007669"/>
    <property type="project" value="InterPro"/>
</dbReference>
<dbReference type="EMBL" id="CP023994">
    <property type="protein sequence ID" value="AWR22171.1"/>
    <property type="molecule type" value="Genomic_DNA"/>
</dbReference>
<protein>
    <recommendedName>
        <fullName evidence="3">CopG family transcriptional regulator</fullName>
    </recommendedName>
</protein>
<accession>A0A2Z3S039</accession>
<reference evidence="1 2" key="1">
    <citation type="submission" date="2017-10" db="EMBL/GenBank/DDBJ databases">
        <title>Genome of an Actinobacterium that displays light-enhanced growth.</title>
        <authorList>
            <person name="Maresca J.A."/>
            <person name="Hempel P."/>
            <person name="Shevchenko O."/>
            <person name="Miller K.J."/>
            <person name="Hahn M.W."/>
        </authorList>
    </citation>
    <scope>NUCLEOTIDE SEQUENCE [LARGE SCALE GENOMIC DNA]</scope>
    <source>
        <strain evidence="1 2">MWH-Mo1</strain>
    </source>
</reference>
<proteinExistence type="predicted"/>
<dbReference type="InterPro" id="IPR010985">
    <property type="entry name" value="Ribbon_hlx_hlx"/>
</dbReference>
<sequence length="67" mass="7527">MAMTLRLTDEQEAHLAALSEREGVSKQQAVVMAIDEAYSRRVHRAKLDSAIDIVLDRYADALERLGK</sequence>
<evidence type="ECO:0008006" key="3">
    <source>
        <dbReference type="Google" id="ProtNLM"/>
    </source>
</evidence>
<dbReference type="AlphaFoldDB" id="A0A2Z3S039"/>
<name>A0A2Z3S039_9MICO</name>
<evidence type="ECO:0000313" key="2">
    <source>
        <dbReference type="Proteomes" id="UP000246894"/>
    </source>
</evidence>